<dbReference type="PANTHER" id="PTHR10196">
    <property type="entry name" value="SUGAR KINASE"/>
    <property type="match status" value="1"/>
</dbReference>
<evidence type="ECO:0000256" key="2">
    <source>
        <dbReference type="ARBA" id="ARBA00022679"/>
    </source>
</evidence>
<evidence type="ECO:0000256" key="4">
    <source>
        <dbReference type="ARBA" id="ARBA00022777"/>
    </source>
</evidence>
<evidence type="ECO:0000256" key="6">
    <source>
        <dbReference type="ARBA" id="ARBA00043149"/>
    </source>
</evidence>
<dbReference type="InterPro" id="IPR000577">
    <property type="entry name" value="Carb_kinase_FGGY"/>
</dbReference>
<feature type="domain" description="Carbohydrate kinase FGGY C-terminal" evidence="9">
    <location>
        <begin position="252"/>
        <end position="439"/>
    </location>
</feature>
<feature type="domain" description="Carbohydrate kinase FGGY N-terminal" evidence="8">
    <location>
        <begin position="4"/>
        <end position="242"/>
    </location>
</feature>
<reference evidence="10 11" key="1">
    <citation type="submission" date="2018-08" db="EMBL/GenBank/DDBJ databases">
        <title>A genome reference for cultivated species of the human gut microbiota.</title>
        <authorList>
            <person name="Zou Y."/>
            <person name="Xue W."/>
            <person name="Luo G."/>
        </authorList>
    </citation>
    <scope>NUCLEOTIDE SEQUENCE [LARGE SCALE GENOMIC DNA]</scope>
    <source>
        <strain evidence="10 11">AF18-46</strain>
    </source>
</reference>
<keyword evidence="2 7" id="KW-0808">Transferase</keyword>
<dbReference type="InterPro" id="IPR043129">
    <property type="entry name" value="ATPase_NBD"/>
</dbReference>
<dbReference type="SUPFAM" id="SSF53067">
    <property type="entry name" value="Actin-like ATPase domain"/>
    <property type="match status" value="2"/>
</dbReference>
<gene>
    <name evidence="10" type="ORF">DWX20_00480</name>
</gene>
<dbReference type="GO" id="GO:0019563">
    <property type="term" value="P:glycerol catabolic process"/>
    <property type="evidence" value="ECO:0007669"/>
    <property type="project" value="TreeGrafter"/>
</dbReference>
<dbReference type="Proteomes" id="UP000284731">
    <property type="component" value="Unassembled WGS sequence"/>
</dbReference>
<accession>A0A412PHD5</accession>
<evidence type="ECO:0000259" key="9">
    <source>
        <dbReference type="Pfam" id="PF02782"/>
    </source>
</evidence>
<dbReference type="GO" id="GO:0005829">
    <property type="term" value="C:cytosol"/>
    <property type="evidence" value="ECO:0007669"/>
    <property type="project" value="TreeGrafter"/>
</dbReference>
<evidence type="ECO:0000256" key="3">
    <source>
        <dbReference type="ARBA" id="ARBA00022741"/>
    </source>
</evidence>
<comment type="caution">
    <text evidence="10">The sequence shown here is derived from an EMBL/GenBank/DDBJ whole genome shotgun (WGS) entry which is preliminary data.</text>
</comment>
<dbReference type="PIRSF" id="PIRSF000538">
    <property type="entry name" value="GlpK"/>
    <property type="match status" value="1"/>
</dbReference>
<dbReference type="Pfam" id="PF00370">
    <property type="entry name" value="FGGY_N"/>
    <property type="match status" value="1"/>
</dbReference>
<evidence type="ECO:0000259" key="8">
    <source>
        <dbReference type="Pfam" id="PF00370"/>
    </source>
</evidence>
<dbReference type="InterPro" id="IPR018485">
    <property type="entry name" value="FGGY_C"/>
</dbReference>
<dbReference type="EMBL" id="QRWX01000001">
    <property type="protein sequence ID" value="RGT57560.1"/>
    <property type="molecule type" value="Genomic_DNA"/>
</dbReference>
<organism evidence="10 11">
    <name type="scientific">Solobacterium moorei</name>
    <dbReference type="NCBI Taxonomy" id="102148"/>
    <lineage>
        <taxon>Bacteria</taxon>
        <taxon>Bacillati</taxon>
        <taxon>Bacillota</taxon>
        <taxon>Erysipelotrichia</taxon>
        <taxon>Erysipelotrichales</taxon>
        <taxon>Erysipelotrichaceae</taxon>
        <taxon>Solobacterium</taxon>
    </lineage>
</organism>
<sequence>MMKYILSIDQSTQATKVILFDETGKLVKRVDKAHKQIISNEGFVSHDPIEIYENTIKLVKEILNITKISSNCIAALGISNQRETTVMWDKSGIPLADAVVWQCSRAKGIAEKYMSYSDRVHEITGLQLSPYFPACKMKWLIDYVKPKEEYYLGTIDSWLIYKLTKGTSFKTDATNASRTQLYDIHTGTWSEELCKLFGIDQKNLAEIHDCNAVFGYTDLEGILSKEIPITAVMGDSHAALYGHGCHKAGQVKTTLGTGSSIMMNIGTKEKLSTNGLSTSVAYSVDGIRTFTIEGNINYAGAVISWLKNDLELIEDANETQKIILESNPNDKTVLVPAFTGLGAPYWNMHAKAMFYGMTRTTTWKELVKASVESIAYQITDILNAMENDTGISMKEVKADGGPSKNQYLMQFLAECAQNTVCVSLQEELSATGVAYMAGLTVGIYQKDNLFHQLKYNVYQNHFNCSEWQSQMNRWYEAIKLIQGKGV</sequence>
<keyword evidence="3" id="KW-0547">Nucleotide-binding</keyword>
<evidence type="ECO:0000256" key="1">
    <source>
        <dbReference type="ARBA" id="ARBA00009156"/>
    </source>
</evidence>
<name>A0A412PHD5_9FIRM</name>
<dbReference type="CDD" id="cd07769">
    <property type="entry name" value="ASKHA_NBD_FGGY_GK"/>
    <property type="match status" value="1"/>
</dbReference>
<dbReference type="Gene3D" id="3.30.420.40">
    <property type="match status" value="2"/>
</dbReference>
<dbReference type="PANTHER" id="PTHR10196:SF69">
    <property type="entry name" value="GLYCEROL KINASE"/>
    <property type="match status" value="1"/>
</dbReference>
<protein>
    <recommendedName>
        <fullName evidence="6">ATP:glycerol 3-phosphotransferase</fullName>
    </recommendedName>
</protein>
<evidence type="ECO:0000256" key="5">
    <source>
        <dbReference type="ARBA" id="ARBA00022840"/>
    </source>
</evidence>
<dbReference type="InterPro" id="IPR018484">
    <property type="entry name" value="FGGY_N"/>
</dbReference>
<proteinExistence type="inferred from homology"/>
<dbReference type="AlphaFoldDB" id="A0A412PHD5"/>
<dbReference type="Pfam" id="PF02782">
    <property type="entry name" value="FGGY_C"/>
    <property type="match status" value="1"/>
</dbReference>
<evidence type="ECO:0000313" key="10">
    <source>
        <dbReference type="EMBL" id="RGT57560.1"/>
    </source>
</evidence>
<evidence type="ECO:0000313" key="11">
    <source>
        <dbReference type="Proteomes" id="UP000284731"/>
    </source>
</evidence>
<evidence type="ECO:0000256" key="7">
    <source>
        <dbReference type="RuleBase" id="RU003733"/>
    </source>
</evidence>
<dbReference type="PROSITE" id="PS00445">
    <property type="entry name" value="FGGY_KINASES_2"/>
    <property type="match status" value="1"/>
</dbReference>
<keyword evidence="4 7" id="KW-0418">Kinase</keyword>
<comment type="similarity">
    <text evidence="1 7">Belongs to the FGGY kinase family.</text>
</comment>
<dbReference type="GO" id="GO:0005524">
    <property type="term" value="F:ATP binding"/>
    <property type="evidence" value="ECO:0007669"/>
    <property type="project" value="UniProtKB-KW"/>
</dbReference>
<keyword evidence="5" id="KW-0067">ATP-binding</keyword>
<dbReference type="InterPro" id="IPR018483">
    <property type="entry name" value="Carb_kinase_FGGY_CS"/>
</dbReference>
<dbReference type="GO" id="GO:0004370">
    <property type="term" value="F:glycerol kinase activity"/>
    <property type="evidence" value="ECO:0007669"/>
    <property type="project" value="TreeGrafter"/>
</dbReference>